<sequence>MLFSLIVVFFLIFRSILSEKFWTNVKLERLEWLNDCDLRDVCIHPTLQLRLFNIFNNETVSRTLKVDFDEYMVIF</sequence>
<protein>
    <recommendedName>
        <fullName evidence="2">C2 domain-containing protein</fullName>
    </recommendedName>
</protein>
<gene>
    <name evidence="3" type="ORF">OFLC_LOCUS12276</name>
</gene>
<dbReference type="Proteomes" id="UP000267606">
    <property type="component" value="Unassembled WGS sequence"/>
</dbReference>
<dbReference type="InterPro" id="IPR057569">
    <property type="entry name" value="C2_nem"/>
</dbReference>
<name>A0A183HXS0_9BILA</name>
<feature type="domain" description="C2" evidence="2">
    <location>
        <begin position="20"/>
        <end position="67"/>
    </location>
</feature>
<evidence type="ECO:0000313" key="5">
    <source>
        <dbReference type="WBParaSite" id="OFLC_0001228301-mRNA-1"/>
    </source>
</evidence>
<keyword evidence="1" id="KW-0732">Signal</keyword>
<dbReference type="WBParaSite" id="OFLC_0001228301-mRNA-1">
    <property type="protein sequence ID" value="OFLC_0001228301-mRNA-1"/>
    <property type="gene ID" value="OFLC_0001228301"/>
</dbReference>
<evidence type="ECO:0000313" key="3">
    <source>
        <dbReference type="EMBL" id="VDO83461.1"/>
    </source>
</evidence>
<proteinExistence type="predicted"/>
<evidence type="ECO:0000256" key="1">
    <source>
        <dbReference type="SAM" id="SignalP"/>
    </source>
</evidence>
<reference evidence="5" key="1">
    <citation type="submission" date="2016-06" db="UniProtKB">
        <authorList>
            <consortium name="WormBaseParasite"/>
        </authorList>
    </citation>
    <scope>IDENTIFICATION</scope>
</reference>
<keyword evidence="4" id="KW-1185">Reference proteome</keyword>
<feature type="chain" id="PRO_5044552664" description="C2 domain-containing protein" evidence="1">
    <location>
        <begin position="19"/>
        <end position="75"/>
    </location>
</feature>
<dbReference type="AlphaFoldDB" id="A0A183HXS0"/>
<evidence type="ECO:0000259" key="2">
    <source>
        <dbReference type="Pfam" id="PF25330"/>
    </source>
</evidence>
<dbReference type="Pfam" id="PF25330">
    <property type="entry name" value="C2_nem"/>
    <property type="match status" value="1"/>
</dbReference>
<accession>A0A183HXS0</accession>
<dbReference type="EMBL" id="UZAJ01018865">
    <property type="protein sequence ID" value="VDO83461.1"/>
    <property type="molecule type" value="Genomic_DNA"/>
</dbReference>
<evidence type="ECO:0000313" key="4">
    <source>
        <dbReference type="Proteomes" id="UP000267606"/>
    </source>
</evidence>
<feature type="signal peptide" evidence="1">
    <location>
        <begin position="1"/>
        <end position="18"/>
    </location>
</feature>
<reference evidence="3 4" key="2">
    <citation type="submission" date="2018-11" db="EMBL/GenBank/DDBJ databases">
        <authorList>
            <consortium name="Pathogen Informatics"/>
        </authorList>
    </citation>
    <scope>NUCLEOTIDE SEQUENCE [LARGE SCALE GENOMIC DNA]</scope>
</reference>
<organism evidence="5">
    <name type="scientific">Onchocerca flexuosa</name>
    <dbReference type="NCBI Taxonomy" id="387005"/>
    <lineage>
        <taxon>Eukaryota</taxon>
        <taxon>Metazoa</taxon>
        <taxon>Ecdysozoa</taxon>
        <taxon>Nematoda</taxon>
        <taxon>Chromadorea</taxon>
        <taxon>Rhabditida</taxon>
        <taxon>Spirurina</taxon>
        <taxon>Spiruromorpha</taxon>
        <taxon>Filarioidea</taxon>
        <taxon>Onchocercidae</taxon>
        <taxon>Onchocerca</taxon>
    </lineage>
</organism>